<comment type="cofactor">
    <cofactor evidence="1">
        <name>heme b</name>
        <dbReference type="ChEBI" id="CHEBI:60344"/>
    </cofactor>
</comment>
<evidence type="ECO:0000256" key="4">
    <source>
        <dbReference type="ARBA" id="ARBA00022475"/>
    </source>
</evidence>
<dbReference type="Proteomes" id="UP000001812">
    <property type="component" value="Chromosome II"/>
</dbReference>
<dbReference type="GO" id="GO:0046872">
    <property type="term" value="F:metal ion binding"/>
    <property type="evidence" value="ECO:0007669"/>
    <property type="project" value="UniProtKB-KW"/>
</dbReference>
<keyword evidence="4" id="KW-1003">Cell membrane</keyword>
<keyword evidence="5" id="KW-0349">Heme</keyword>
<dbReference type="Gene3D" id="1.20.950.20">
    <property type="entry name" value="Transmembrane di-heme cytochromes, Chain C"/>
    <property type="match status" value="1"/>
</dbReference>
<dbReference type="HOGENOM" id="CLU_095321_2_0_4"/>
<feature type="transmembrane region" description="Helical" evidence="13">
    <location>
        <begin position="48"/>
        <end position="72"/>
    </location>
</feature>
<evidence type="ECO:0000256" key="10">
    <source>
        <dbReference type="ARBA" id="ARBA00023004"/>
    </source>
</evidence>
<sequence>MTPSTRTPDRYDLLSRILHWSVAALVLAQFALGWTMPDVHGTAPPVGLVAWHVALGTALIVVIAARLLWSIVRRSPPAHQQGALLSFAASATHKLLYVALIAVPLLGWLNANGRTWQLKLTGAIPLPTIAAPHSLGAAIGEWHSLSATLFIVLIGMHALAALVHRFVMKDGAFERMI</sequence>
<keyword evidence="3" id="KW-0813">Transport</keyword>
<protein>
    <submittedName>
        <fullName evidence="15">Putative [Ni] hydrogenase, b-type cytochrome subunit</fullName>
    </submittedName>
</protein>
<evidence type="ECO:0000259" key="14">
    <source>
        <dbReference type="Pfam" id="PF01292"/>
    </source>
</evidence>
<dbReference type="PANTHER" id="PTHR30529:SF1">
    <property type="entry name" value="CYTOCHROME B561 HOMOLOG 2"/>
    <property type="match status" value="1"/>
</dbReference>
<dbReference type="GO" id="GO:0022904">
    <property type="term" value="P:respiratory electron transport chain"/>
    <property type="evidence" value="ECO:0007669"/>
    <property type="project" value="InterPro"/>
</dbReference>
<evidence type="ECO:0000256" key="2">
    <source>
        <dbReference type="ARBA" id="ARBA00004651"/>
    </source>
</evidence>
<feature type="transmembrane region" description="Helical" evidence="13">
    <location>
        <begin position="17"/>
        <end position="36"/>
    </location>
</feature>
<evidence type="ECO:0000256" key="7">
    <source>
        <dbReference type="ARBA" id="ARBA00022723"/>
    </source>
</evidence>
<evidence type="ECO:0000256" key="1">
    <source>
        <dbReference type="ARBA" id="ARBA00001970"/>
    </source>
</evidence>
<comment type="subcellular location">
    <subcellularLocation>
        <location evidence="2">Cell membrane</location>
        <topology evidence="2">Multi-pass membrane protein</topology>
    </subcellularLocation>
</comment>
<evidence type="ECO:0000256" key="3">
    <source>
        <dbReference type="ARBA" id="ARBA00022448"/>
    </source>
</evidence>
<dbReference type="SUPFAM" id="SSF81342">
    <property type="entry name" value="Transmembrane di-heme cytochromes"/>
    <property type="match status" value="1"/>
</dbReference>
<dbReference type="Pfam" id="PF01292">
    <property type="entry name" value="Ni_hydr_CYTB"/>
    <property type="match status" value="1"/>
</dbReference>
<feature type="transmembrane region" description="Helical" evidence="13">
    <location>
        <begin position="84"/>
        <end position="109"/>
    </location>
</feature>
<dbReference type="InterPro" id="IPR016174">
    <property type="entry name" value="Di-haem_cyt_TM"/>
</dbReference>
<accession>A0A0E1VQD1</accession>
<proteinExistence type="inferred from homology"/>
<evidence type="ECO:0000256" key="8">
    <source>
        <dbReference type="ARBA" id="ARBA00022982"/>
    </source>
</evidence>
<evidence type="ECO:0000313" key="15">
    <source>
        <dbReference type="EMBL" id="EET03070.1"/>
    </source>
</evidence>
<dbReference type="InterPro" id="IPR052168">
    <property type="entry name" value="Cytochrome_b561_oxidase"/>
</dbReference>
<evidence type="ECO:0000256" key="11">
    <source>
        <dbReference type="ARBA" id="ARBA00023136"/>
    </source>
</evidence>
<name>A0A0E1VQD1_BURPE</name>
<keyword evidence="11 13" id="KW-0472">Membrane</keyword>
<dbReference type="GO" id="GO:0009055">
    <property type="term" value="F:electron transfer activity"/>
    <property type="evidence" value="ECO:0007669"/>
    <property type="project" value="InterPro"/>
</dbReference>
<keyword evidence="6 13" id="KW-0812">Transmembrane</keyword>
<comment type="similarity">
    <text evidence="12">Belongs to the cytochrome b561 family.</text>
</comment>
<dbReference type="InterPro" id="IPR011577">
    <property type="entry name" value="Cyt_b561_bac/Ni-Hgenase"/>
</dbReference>
<evidence type="ECO:0000256" key="5">
    <source>
        <dbReference type="ARBA" id="ARBA00022617"/>
    </source>
</evidence>
<evidence type="ECO:0000256" key="12">
    <source>
        <dbReference type="ARBA" id="ARBA00037975"/>
    </source>
</evidence>
<dbReference type="EMBL" id="CM000833">
    <property type="protein sequence ID" value="EET03070.1"/>
    <property type="molecule type" value="Genomic_DNA"/>
</dbReference>
<feature type="transmembrane region" description="Helical" evidence="13">
    <location>
        <begin position="145"/>
        <end position="167"/>
    </location>
</feature>
<evidence type="ECO:0000256" key="13">
    <source>
        <dbReference type="SAM" id="Phobius"/>
    </source>
</evidence>
<dbReference type="GO" id="GO:0020037">
    <property type="term" value="F:heme binding"/>
    <property type="evidence" value="ECO:0007669"/>
    <property type="project" value="TreeGrafter"/>
</dbReference>
<reference evidence="15" key="1">
    <citation type="submission" date="2009-05" db="EMBL/GenBank/DDBJ databases">
        <authorList>
            <person name="Harkins D.M."/>
            <person name="DeShazer D."/>
            <person name="Woods D.E."/>
            <person name="Brinkac L.M."/>
            <person name="Brown K.A."/>
            <person name="Hung G.C."/>
            <person name="Tuanyok A."/>
            <person name="Zhang B."/>
            <person name="Nierman W.C."/>
        </authorList>
    </citation>
    <scope>NUCLEOTIDE SEQUENCE [LARGE SCALE GENOMIC DNA]</scope>
    <source>
        <strain evidence="15">1710a</strain>
    </source>
</reference>
<gene>
    <name evidence="15" type="ORF">BURPS1710A_A1054</name>
</gene>
<evidence type="ECO:0000256" key="6">
    <source>
        <dbReference type="ARBA" id="ARBA00022692"/>
    </source>
</evidence>
<keyword evidence="7" id="KW-0479">Metal-binding</keyword>
<dbReference type="GO" id="GO:0005886">
    <property type="term" value="C:plasma membrane"/>
    <property type="evidence" value="ECO:0007669"/>
    <property type="project" value="UniProtKB-SubCell"/>
</dbReference>
<keyword evidence="10" id="KW-0408">Iron</keyword>
<feature type="domain" description="Cytochrome b561 bacterial/Ni-hydrogenase" evidence="14">
    <location>
        <begin position="10"/>
        <end position="177"/>
    </location>
</feature>
<dbReference type="PANTHER" id="PTHR30529">
    <property type="entry name" value="CYTOCHROME B561"/>
    <property type="match status" value="1"/>
</dbReference>
<dbReference type="AlphaFoldDB" id="A0A0E1VQD1"/>
<keyword evidence="9 13" id="KW-1133">Transmembrane helix</keyword>
<organism evidence="15">
    <name type="scientific">Burkholderia pseudomallei 1710a</name>
    <dbReference type="NCBI Taxonomy" id="320371"/>
    <lineage>
        <taxon>Bacteria</taxon>
        <taxon>Pseudomonadati</taxon>
        <taxon>Pseudomonadota</taxon>
        <taxon>Betaproteobacteria</taxon>
        <taxon>Burkholderiales</taxon>
        <taxon>Burkholderiaceae</taxon>
        <taxon>Burkholderia</taxon>
        <taxon>pseudomallei group</taxon>
    </lineage>
</organism>
<keyword evidence="8" id="KW-0249">Electron transport</keyword>
<evidence type="ECO:0000256" key="9">
    <source>
        <dbReference type="ARBA" id="ARBA00022989"/>
    </source>
</evidence>
<dbReference type="RefSeq" id="WP_004528645.1">
    <property type="nucleotide sequence ID" value="NZ_CM000833.1"/>
</dbReference>